<gene>
    <name evidence="2" type="ORF">WDC_0562</name>
</gene>
<dbReference type="SUPFAM" id="SSF51905">
    <property type="entry name" value="FAD/NAD(P)-binding domain"/>
    <property type="match status" value="1"/>
</dbReference>
<dbReference type="InterPro" id="IPR052189">
    <property type="entry name" value="L-asp_N-monooxygenase_NS-form"/>
</dbReference>
<dbReference type="PANTHER" id="PTHR40254:SF1">
    <property type="entry name" value="BLR0577 PROTEIN"/>
    <property type="match status" value="1"/>
</dbReference>
<dbReference type="Proteomes" id="UP000032279">
    <property type="component" value="Unassembled WGS sequence"/>
</dbReference>
<evidence type="ECO:0000313" key="2">
    <source>
        <dbReference type="EMBL" id="KIS03821.1"/>
    </source>
</evidence>
<dbReference type="PANTHER" id="PTHR40254">
    <property type="entry name" value="BLR0577 PROTEIN"/>
    <property type="match status" value="1"/>
</dbReference>
<dbReference type="InterPro" id="IPR036188">
    <property type="entry name" value="FAD/NAD-bd_sf"/>
</dbReference>
<dbReference type="STRING" id="1335616.WDC_0562"/>
<dbReference type="Pfam" id="PF13454">
    <property type="entry name" value="NAD_binding_9"/>
    <property type="match status" value="1"/>
</dbReference>
<protein>
    <recommendedName>
        <fullName evidence="1">FAD-dependent urate hydroxylase HpyO/Asp monooxygenase CreE-like FAD/NAD(P)-binding domain-containing protein</fullName>
    </recommendedName>
</protein>
<accession>A0A0D1AAS8</accession>
<proteinExistence type="predicted"/>
<keyword evidence="3" id="KW-1185">Reference proteome</keyword>
<sequence length="491" mass="54563">MEIVLIGAGPRGLVATERLIERQKITNQFEQLNITLVDPFGIGGRVWQMNQSHDLIMNTNPDHITLFTDNSSNIDGPIVPGPNLFEWSQGAAADFINSQQVPKKEEYLAEIDTLQGNGYASRGLFGVYLNWFFQSLTTRLTKKIKLQVVIEEALAVTPQASGDAYVVTTSNRKLVADNVVMALGHCENKPTNEQIKLRKFAQTANINYIYPTQPQEYDFHKLDAGEALIIRGLGLSFFDAVAMLTSGRGGKFVRGDDGYLSYQASGKEPQIIAGSRLGVPLKAKGRNEKKNDETSSAHFFTPTWFKQTKANGGIAGAKFVQLAHHETEYVYYERLIQQKYPQIDVAEFLHQFVSASDPAEVVKQSKISLADYFDWDRLMNPAKFMGDSADPKIMAAYLKKEIDTANEGTKTGPLAAALEVFHDIRDTLRRIVDLKLLSPADYQEYFLGQFNYENSHLSVGPPAIRIDELRALVLAGVVTMLGPDMAVNTDA</sequence>
<evidence type="ECO:0000259" key="1">
    <source>
        <dbReference type="Pfam" id="PF13454"/>
    </source>
</evidence>
<dbReference type="RefSeq" id="WP_052497774.1">
    <property type="nucleotide sequence ID" value="NZ_AWTT01000009.1"/>
</dbReference>
<comment type="caution">
    <text evidence="2">The sequence shown here is derived from an EMBL/GenBank/DDBJ whole genome shotgun (WGS) entry which is preliminary data.</text>
</comment>
<organism evidence="2 3">
    <name type="scientific">Paucilactobacillus wasatchensis</name>
    <dbReference type="NCBI Taxonomy" id="1335616"/>
    <lineage>
        <taxon>Bacteria</taxon>
        <taxon>Bacillati</taxon>
        <taxon>Bacillota</taxon>
        <taxon>Bacilli</taxon>
        <taxon>Lactobacillales</taxon>
        <taxon>Lactobacillaceae</taxon>
        <taxon>Paucilactobacillus</taxon>
    </lineage>
</organism>
<dbReference type="AlphaFoldDB" id="A0A0D1AAS8"/>
<evidence type="ECO:0000313" key="3">
    <source>
        <dbReference type="Proteomes" id="UP000032279"/>
    </source>
</evidence>
<dbReference type="EMBL" id="AWTT01000009">
    <property type="protein sequence ID" value="KIS03821.1"/>
    <property type="molecule type" value="Genomic_DNA"/>
</dbReference>
<dbReference type="InterPro" id="IPR038732">
    <property type="entry name" value="HpyO/CreE_NAD-binding"/>
</dbReference>
<reference evidence="2 3" key="1">
    <citation type="submission" date="2013-08" db="EMBL/GenBank/DDBJ databases">
        <title>Lactobacillus wasatchii sp. WDC04, a late gas producing bacteria isolated from aged chedder cheese.</title>
        <authorList>
            <person name="Oberg C.J."/>
            <person name="Culumber M."/>
            <person name="McMahon D.J."/>
            <person name="Broadbent J.R."/>
            <person name="Oberg T.S."/>
            <person name="Ortaki F."/>
        </authorList>
    </citation>
    <scope>NUCLEOTIDE SEQUENCE [LARGE SCALE GENOMIC DNA]</scope>
    <source>
        <strain evidence="2 3">WDC04</strain>
    </source>
</reference>
<name>A0A0D1AAS8_9LACO</name>
<dbReference type="OrthoDB" id="6309046at2"/>
<feature type="domain" description="FAD-dependent urate hydroxylase HpyO/Asp monooxygenase CreE-like FAD/NAD(P)-binding" evidence="1">
    <location>
        <begin position="4"/>
        <end position="185"/>
    </location>
</feature>
<dbReference type="PATRIC" id="fig|1335616.4.peg.563"/>